<evidence type="ECO:0000256" key="4">
    <source>
        <dbReference type="ARBA" id="ARBA00013673"/>
    </source>
</evidence>
<evidence type="ECO:0000259" key="14">
    <source>
        <dbReference type="Pfam" id="PF20260"/>
    </source>
</evidence>
<dbReference type="InterPro" id="IPR029026">
    <property type="entry name" value="tRNA_m1G_MTases_N"/>
</dbReference>
<dbReference type="OrthoDB" id="9815641at2"/>
<dbReference type="InterPro" id="IPR029028">
    <property type="entry name" value="Alpha/beta_knot_MTases"/>
</dbReference>
<dbReference type="HOGENOM" id="CLU_067442_3_0_9"/>
<dbReference type="EC" id="2.1.1.193" evidence="3 12"/>
<dbReference type="GO" id="GO:0070042">
    <property type="term" value="F:rRNA (uridine-N3-)-methyltransferase activity"/>
    <property type="evidence" value="ECO:0007669"/>
    <property type="project" value="TreeGrafter"/>
</dbReference>
<keyword evidence="6 12" id="KW-0698">rRNA processing</keyword>
<dbReference type="Pfam" id="PF04452">
    <property type="entry name" value="Methyltrans_RNA"/>
    <property type="match status" value="1"/>
</dbReference>
<dbReference type="GO" id="GO:0070475">
    <property type="term" value="P:rRNA base methylation"/>
    <property type="evidence" value="ECO:0007669"/>
    <property type="project" value="TreeGrafter"/>
</dbReference>
<dbReference type="Proteomes" id="UP000004754">
    <property type="component" value="Unassembled WGS sequence"/>
</dbReference>
<keyword evidence="8 12" id="KW-0808">Transferase</keyword>
<evidence type="ECO:0000256" key="7">
    <source>
        <dbReference type="ARBA" id="ARBA00022603"/>
    </source>
</evidence>
<evidence type="ECO:0000256" key="3">
    <source>
        <dbReference type="ARBA" id="ARBA00012328"/>
    </source>
</evidence>
<comment type="similarity">
    <text evidence="2 12">Belongs to the RNA methyltransferase RsmE family.</text>
</comment>
<evidence type="ECO:0000256" key="10">
    <source>
        <dbReference type="ARBA" id="ARBA00025699"/>
    </source>
</evidence>
<proteinExistence type="inferred from homology"/>
<sequence length="245" mass="27598">MHRFFVKPEQIHGDQIIIDGEEFKHAAKAVRIRDNELFEVCDGSGFDYHCLITCREKEQLTAVIQEKRPSAGELPYTVTLFQGLPKGQKMDEIVQKNTELGISSVVPFVSAFCVAKLEEPDKVARKCGRWQRIAFEAAKQSKRGKIPQVHEPVAFQRMCEIAADFDLVIIAYEHEMDRPLQTVLEGRTQYRNIAVIVGSEGGFSREEVERLEAAGAKSVSLGRRILRTETAGMVLLAQINYAFGQ</sequence>
<dbReference type="InterPro" id="IPR046886">
    <property type="entry name" value="RsmE_MTase_dom"/>
</dbReference>
<evidence type="ECO:0000256" key="5">
    <source>
        <dbReference type="ARBA" id="ARBA00022490"/>
    </source>
</evidence>
<evidence type="ECO:0000256" key="1">
    <source>
        <dbReference type="ARBA" id="ARBA00004496"/>
    </source>
</evidence>
<protein>
    <recommendedName>
        <fullName evidence="4 12">Ribosomal RNA small subunit methyltransferase E</fullName>
        <ecNumber evidence="3 12">2.1.1.193</ecNumber>
    </recommendedName>
</protein>
<comment type="subcellular location">
    <subcellularLocation>
        <location evidence="1 12">Cytoplasm</location>
    </subcellularLocation>
</comment>
<evidence type="ECO:0000256" key="11">
    <source>
        <dbReference type="ARBA" id="ARBA00047944"/>
    </source>
</evidence>
<dbReference type="Gene3D" id="3.40.1280.10">
    <property type="match status" value="1"/>
</dbReference>
<evidence type="ECO:0000256" key="2">
    <source>
        <dbReference type="ARBA" id="ARBA00005528"/>
    </source>
</evidence>
<comment type="catalytic activity">
    <reaction evidence="11 12">
        <text>uridine(1498) in 16S rRNA + S-adenosyl-L-methionine = N(3)-methyluridine(1498) in 16S rRNA + S-adenosyl-L-homocysteine + H(+)</text>
        <dbReference type="Rhea" id="RHEA:42920"/>
        <dbReference type="Rhea" id="RHEA-COMP:10283"/>
        <dbReference type="Rhea" id="RHEA-COMP:10284"/>
        <dbReference type="ChEBI" id="CHEBI:15378"/>
        <dbReference type="ChEBI" id="CHEBI:57856"/>
        <dbReference type="ChEBI" id="CHEBI:59789"/>
        <dbReference type="ChEBI" id="CHEBI:65315"/>
        <dbReference type="ChEBI" id="CHEBI:74502"/>
        <dbReference type="EC" id="2.1.1.193"/>
    </reaction>
</comment>
<keyword evidence="16" id="KW-1185">Reference proteome</keyword>
<dbReference type="Pfam" id="PF20260">
    <property type="entry name" value="PUA_4"/>
    <property type="match status" value="1"/>
</dbReference>
<dbReference type="PIRSF" id="PIRSF015601">
    <property type="entry name" value="MTase_slr0722"/>
    <property type="match status" value="1"/>
</dbReference>
<keyword evidence="9 12" id="KW-0949">S-adenosyl-L-methionine</keyword>
<dbReference type="EMBL" id="AEQN01000011">
    <property type="protein sequence ID" value="EFV02250.1"/>
    <property type="molecule type" value="Genomic_DNA"/>
</dbReference>
<keyword evidence="5 12" id="KW-0963">Cytoplasm</keyword>
<dbReference type="SUPFAM" id="SSF75217">
    <property type="entry name" value="alpha/beta knot"/>
    <property type="match status" value="1"/>
</dbReference>
<dbReference type="GO" id="GO:0005737">
    <property type="term" value="C:cytoplasm"/>
    <property type="evidence" value="ECO:0007669"/>
    <property type="project" value="UniProtKB-SubCell"/>
</dbReference>
<feature type="domain" description="Ribosomal RNA small subunit methyltransferase E PUA-like" evidence="14">
    <location>
        <begin position="18"/>
        <end position="64"/>
    </location>
</feature>
<name>E6MF90_9FIRM</name>
<dbReference type="NCBIfam" id="TIGR00046">
    <property type="entry name" value="RsmE family RNA methyltransferase"/>
    <property type="match status" value="1"/>
</dbReference>
<evidence type="ECO:0000256" key="12">
    <source>
        <dbReference type="PIRNR" id="PIRNR015601"/>
    </source>
</evidence>
<comment type="caution">
    <text evidence="15">The sequence shown here is derived from an EMBL/GenBank/DDBJ whole genome shotgun (WGS) entry which is preliminary data.</text>
</comment>
<evidence type="ECO:0000256" key="6">
    <source>
        <dbReference type="ARBA" id="ARBA00022552"/>
    </source>
</evidence>
<evidence type="ECO:0000256" key="8">
    <source>
        <dbReference type="ARBA" id="ARBA00022679"/>
    </source>
</evidence>
<keyword evidence="7 12" id="KW-0489">Methyltransferase</keyword>
<gene>
    <name evidence="15" type="ORF">HMP0721_0673</name>
</gene>
<feature type="domain" description="Ribosomal RNA small subunit methyltransferase E methyltransferase" evidence="13">
    <location>
        <begin position="73"/>
        <end position="239"/>
    </location>
</feature>
<evidence type="ECO:0000259" key="13">
    <source>
        <dbReference type="Pfam" id="PF04452"/>
    </source>
</evidence>
<dbReference type="InterPro" id="IPR006700">
    <property type="entry name" value="RsmE"/>
</dbReference>
<dbReference type="PANTHER" id="PTHR30027:SF3">
    <property type="entry name" value="16S RRNA (URACIL(1498)-N(3))-METHYLTRANSFERASE"/>
    <property type="match status" value="1"/>
</dbReference>
<accession>E6MF90</accession>
<evidence type="ECO:0000256" key="9">
    <source>
        <dbReference type="ARBA" id="ARBA00022691"/>
    </source>
</evidence>
<comment type="function">
    <text evidence="10 12">Specifically methylates the N3 position of the uracil ring of uridine 1498 (m3U1498) in 16S rRNA. Acts on the fully assembled 30S ribosomal subunit.</text>
</comment>
<reference evidence="15 16" key="1">
    <citation type="submission" date="2010-12" db="EMBL/GenBank/DDBJ databases">
        <authorList>
            <person name="Muzny D."/>
            <person name="Qin X."/>
            <person name="Deng J."/>
            <person name="Jiang H."/>
            <person name="Liu Y."/>
            <person name="Qu J."/>
            <person name="Song X.-Z."/>
            <person name="Zhang L."/>
            <person name="Thornton R."/>
            <person name="Coyle M."/>
            <person name="Francisco L."/>
            <person name="Jackson L."/>
            <person name="Javaid M."/>
            <person name="Korchina V."/>
            <person name="Kovar C."/>
            <person name="Mata R."/>
            <person name="Mathew T."/>
            <person name="Ngo R."/>
            <person name="Nguyen L."/>
            <person name="Nguyen N."/>
            <person name="Okwuonu G."/>
            <person name="Ongeri F."/>
            <person name="Pham C."/>
            <person name="Simmons D."/>
            <person name="Wilczek-Boney K."/>
            <person name="Hale W."/>
            <person name="Jakkamsetti A."/>
            <person name="Pham P."/>
            <person name="Ruth R."/>
            <person name="San Lucas F."/>
            <person name="Warren J."/>
            <person name="Zhang J."/>
            <person name="Zhao Z."/>
            <person name="Zhou C."/>
            <person name="Zhu D."/>
            <person name="Lee S."/>
            <person name="Bess C."/>
            <person name="Blankenburg K."/>
            <person name="Forbes L."/>
            <person name="Fu Q."/>
            <person name="Gubbala S."/>
            <person name="Hirani K."/>
            <person name="Jayaseelan J.C."/>
            <person name="Lara F."/>
            <person name="Munidasa M."/>
            <person name="Palculict T."/>
            <person name="Patil S."/>
            <person name="Pu L.-L."/>
            <person name="Saada N."/>
            <person name="Tang L."/>
            <person name="Weissenberger G."/>
            <person name="Zhu Y."/>
            <person name="Hemphill L."/>
            <person name="Shang Y."/>
            <person name="Youmans B."/>
            <person name="Ayvaz T."/>
            <person name="Ross M."/>
            <person name="Santibanez J."/>
            <person name="Aqrawi P."/>
            <person name="Gross S."/>
            <person name="Joshi V."/>
            <person name="Fowler G."/>
            <person name="Nazareth L."/>
            <person name="Reid J."/>
            <person name="Worley K."/>
            <person name="Petrosino J."/>
            <person name="Highlander S."/>
            <person name="Gibbs R."/>
        </authorList>
    </citation>
    <scope>NUCLEOTIDE SEQUENCE [LARGE SCALE GENOMIC DNA]</scope>
    <source>
        <strain evidence="15 16">ATCC 23263</strain>
    </source>
</reference>
<evidence type="ECO:0000313" key="16">
    <source>
        <dbReference type="Proteomes" id="UP000004754"/>
    </source>
</evidence>
<evidence type="ECO:0000313" key="15">
    <source>
        <dbReference type="EMBL" id="EFV02250.1"/>
    </source>
</evidence>
<dbReference type="RefSeq" id="WP_006598095.1">
    <property type="nucleotide sequence ID" value="NZ_GL622359.1"/>
</dbReference>
<dbReference type="STRING" id="887929.HMP0721_0673"/>
<dbReference type="eggNOG" id="COG1385">
    <property type="taxonomic scope" value="Bacteria"/>
</dbReference>
<dbReference type="AlphaFoldDB" id="E6MF90"/>
<dbReference type="PANTHER" id="PTHR30027">
    <property type="entry name" value="RIBOSOMAL RNA SMALL SUBUNIT METHYLTRANSFERASE E"/>
    <property type="match status" value="1"/>
</dbReference>
<dbReference type="InterPro" id="IPR015947">
    <property type="entry name" value="PUA-like_sf"/>
</dbReference>
<dbReference type="InterPro" id="IPR046887">
    <property type="entry name" value="RsmE_PUA-like"/>
</dbReference>
<organism evidence="15 16">
    <name type="scientific">Pseudoramibacter alactolyticus ATCC 23263</name>
    <dbReference type="NCBI Taxonomy" id="887929"/>
    <lineage>
        <taxon>Bacteria</taxon>
        <taxon>Bacillati</taxon>
        <taxon>Bacillota</taxon>
        <taxon>Clostridia</taxon>
        <taxon>Eubacteriales</taxon>
        <taxon>Eubacteriaceae</taxon>
        <taxon>Pseudoramibacter</taxon>
    </lineage>
</organism>
<dbReference type="CDD" id="cd18084">
    <property type="entry name" value="RsmE-like"/>
    <property type="match status" value="1"/>
</dbReference>
<dbReference type="SUPFAM" id="SSF88697">
    <property type="entry name" value="PUA domain-like"/>
    <property type="match status" value="1"/>
</dbReference>